<keyword evidence="2" id="KW-1185">Reference proteome</keyword>
<organism evidence="1 2">
    <name type="scientific">Acetobacteroides hydrogenigenes</name>
    <dbReference type="NCBI Taxonomy" id="979970"/>
    <lineage>
        <taxon>Bacteria</taxon>
        <taxon>Pseudomonadati</taxon>
        <taxon>Bacteroidota</taxon>
        <taxon>Bacteroidia</taxon>
        <taxon>Bacteroidales</taxon>
        <taxon>Rikenellaceae</taxon>
        <taxon>Acetobacteroides</taxon>
    </lineage>
</organism>
<dbReference type="AlphaFoldDB" id="A0A4R2EL52"/>
<dbReference type="Proteomes" id="UP000294830">
    <property type="component" value="Unassembled WGS sequence"/>
</dbReference>
<protein>
    <submittedName>
        <fullName evidence="1">Uncharacterized protein</fullName>
    </submittedName>
</protein>
<reference evidence="1 2" key="1">
    <citation type="submission" date="2019-03" db="EMBL/GenBank/DDBJ databases">
        <title>Genomic Encyclopedia of Archaeal and Bacterial Type Strains, Phase II (KMG-II): from individual species to whole genera.</title>
        <authorList>
            <person name="Goeker M."/>
        </authorList>
    </citation>
    <scope>NUCLEOTIDE SEQUENCE [LARGE SCALE GENOMIC DNA]</scope>
    <source>
        <strain evidence="1 2">RL-C</strain>
    </source>
</reference>
<comment type="caution">
    <text evidence="1">The sequence shown here is derived from an EMBL/GenBank/DDBJ whole genome shotgun (WGS) entry which is preliminary data.</text>
</comment>
<evidence type="ECO:0000313" key="1">
    <source>
        <dbReference type="EMBL" id="TCN68947.1"/>
    </source>
</evidence>
<accession>A0A4R2EL52</accession>
<dbReference type="RefSeq" id="WP_131838960.1">
    <property type="nucleotide sequence ID" value="NZ_SLWB01000005.1"/>
</dbReference>
<gene>
    <name evidence="1" type="ORF">CLV25_105149</name>
</gene>
<dbReference type="OrthoDB" id="1121848at2"/>
<evidence type="ECO:0000313" key="2">
    <source>
        <dbReference type="Proteomes" id="UP000294830"/>
    </source>
</evidence>
<proteinExistence type="predicted"/>
<name>A0A4R2EL52_9BACT</name>
<dbReference type="EMBL" id="SLWB01000005">
    <property type="protein sequence ID" value="TCN68947.1"/>
    <property type="molecule type" value="Genomic_DNA"/>
</dbReference>
<sequence>MSLNPHHTVAELDGKPCSIVEKNVTPERASHIAGILSASGLEVVTVNQDEKVTVGVTDILFNPVMAVYNRYLKTSEGKVVTPALWFHNDSAYKGLYWLRR</sequence>